<feature type="region of interest" description="Disordered" evidence="1">
    <location>
        <begin position="1"/>
        <end position="22"/>
    </location>
</feature>
<reference evidence="2 3" key="1">
    <citation type="submission" date="2019-05" db="EMBL/GenBank/DDBJ databases">
        <title>Another draft genome of Portunus trituberculatus and its Hox gene families provides insights of decapod evolution.</title>
        <authorList>
            <person name="Jeong J.-H."/>
            <person name="Song I."/>
            <person name="Kim S."/>
            <person name="Choi T."/>
            <person name="Kim D."/>
            <person name="Ryu S."/>
            <person name="Kim W."/>
        </authorList>
    </citation>
    <scope>NUCLEOTIDE SEQUENCE [LARGE SCALE GENOMIC DNA]</scope>
    <source>
        <tissue evidence="2">Muscle</tissue>
    </source>
</reference>
<gene>
    <name evidence="2" type="ORF">E2C01_084833</name>
</gene>
<name>A0A5B7IWD3_PORTR</name>
<dbReference type="EMBL" id="VSRR010082463">
    <property type="protein sequence ID" value="MPC89871.1"/>
    <property type="molecule type" value="Genomic_DNA"/>
</dbReference>
<keyword evidence="3" id="KW-1185">Reference proteome</keyword>
<protein>
    <submittedName>
        <fullName evidence="2">Uncharacterized protein</fullName>
    </submittedName>
</protein>
<evidence type="ECO:0000313" key="2">
    <source>
        <dbReference type="EMBL" id="MPC89871.1"/>
    </source>
</evidence>
<dbReference type="AlphaFoldDB" id="A0A5B7IWD3"/>
<proteinExistence type="predicted"/>
<sequence>MIKEGSSGDVIKEKPPCTSGGCTIDSSRRHFVVRQTQQILEAFLGMTDGHIGAVLRPPSLPCYTRTTSVI</sequence>
<evidence type="ECO:0000313" key="3">
    <source>
        <dbReference type="Proteomes" id="UP000324222"/>
    </source>
</evidence>
<evidence type="ECO:0000256" key="1">
    <source>
        <dbReference type="SAM" id="MobiDB-lite"/>
    </source>
</evidence>
<comment type="caution">
    <text evidence="2">The sequence shown here is derived from an EMBL/GenBank/DDBJ whole genome shotgun (WGS) entry which is preliminary data.</text>
</comment>
<dbReference type="Proteomes" id="UP000324222">
    <property type="component" value="Unassembled WGS sequence"/>
</dbReference>
<organism evidence="2 3">
    <name type="scientific">Portunus trituberculatus</name>
    <name type="common">Swimming crab</name>
    <name type="synonym">Neptunus trituberculatus</name>
    <dbReference type="NCBI Taxonomy" id="210409"/>
    <lineage>
        <taxon>Eukaryota</taxon>
        <taxon>Metazoa</taxon>
        <taxon>Ecdysozoa</taxon>
        <taxon>Arthropoda</taxon>
        <taxon>Crustacea</taxon>
        <taxon>Multicrustacea</taxon>
        <taxon>Malacostraca</taxon>
        <taxon>Eumalacostraca</taxon>
        <taxon>Eucarida</taxon>
        <taxon>Decapoda</taxon>
        <taxon>Pleocyemata</taxon>
        <taxon>Brachyura</taxon>
        <taxon>Eubrachyura</taxon>
        <taxon>Portunoidea</taxon>
        <taxon>Portunidae</taxon>
        <taxon>Portuninae</taxon>
        <taxon>Portunus</taxon>
    </lineage>
</organism>
<accession>A0A5B7IWD3</accession>